<dbReference type="AlphaFoldDB" id="A0A4Y2UWA0"/>
<gene>
    <name evidence="2" type="ORF">AVEN_73385_1</name>
</gene>
<reference evidence="2 3" key="1">
    <citation type="journal article" date="2019" name="Sci. Rep.">
        <title>Orb-weaving spider Araneus ventricosus genome elucidates the spidroin gene catalogue.</title>
        <authorList>
            <person name="Kono N."/>
            <person name="Nakamura H."/>
            <person name="Ohtoshi R."/>
            <person name="Moran D.A.P."/>
            <person name="Shinohara A."/>
            <person name="Yoshida Y."/>
            <person name="Fujiwara M."/>
            <person name="Mori M."/>
            <person name="Tomita M."/>
            <person name="Arakawa K."/>
        </authorList>
    </citation>
    <scope>NUCLEOTIDE SEQUENCE [LARGE SCALE GENOMIC DNA]</scope>
</reference>
<evidence type="ECO:0000256" key="1">
    <source>
        <dbReference type="SAM" id="MobiDB-lite"/>
    </source>
</evidence>
<dbReference type="Proteomes" id="UP000499080">
    <property type="component" value="Unassembled WGS sequence"/>
</dbReference>
<organism evidence="2 3">
    <name type="scientific">Araneus ventricosus</name>
    <name type="common">Orbweaver spider</name>
    <name type="synonym">Epeira ventricosa</name>
    <dbReference type="NCBI Taxonomy" id="182803"/>
    <lineage>
        <taxon>Eukaryota</taxon>
        <taxon>Metazoa</taxon>
        <taxon>Ecdysozoa</taxon>
        <taxon>Arthropoda</taxon>
        <taxon>Chelicerata</taxon>
        <taxon>Arachnida</taxon>
        <taxon>Araneae</taxon>
        <taxon>Araneomorphae</taxon>
        <taxon>Entelegynae</taxon>
        <taxon>Araneoidea</taxon>
        <taxon>Araneidae</taxon>
        <taxon>Araneus</taxon>
    </lineage>
</organism>
<evidence type="ECO:0000313" key="3">
    <source>
        <dbReference type="Proteomes" id="UP000499080"/>
    </source>
</evidence>
<accession>A0A4Y2UWA0</accession>
<sequence>EKNNEKQIPRGKNTLSKEQRVSSPTKNAPEMVKILQEMTTFTVLKESKQKKNSKGT</sequence>
<feature type="non-terminal residue" evidence="2">
    <location>
        <position position="1"/>
    </location>
</feature>
<evidence type="ECO:0000313" key="2">
    <source>
        <dbReference type="EMBL" id="GBO17279.1"/>
    </source>
</evidence>
<feature type="region of interest" description="Disordered" evidence="1">
    <location>
        <begin position="1"/>
        <end position="30"/>
    </location>
</feature>
<keyword evidence="3" id="KW-1185">Reference proteome</keyword>
<protein>
    <submittedName>
        <fullName evidence="2">Uncharacterized protein</fullName>
    </submittedName>
</protein>
<comment type="caution">
    <text evidence="2">The sequence shown here is derived from an EMBL/GenBank/DDBJ whole genome shotgun (WGS) entry which is preliminary data.</text>
</comment>
<proteinExistence type="predicted"/>
<name>A0A4Y2UWA0_ARAVE</name>
<dbReference type="EMBL" id="BGPR01041042">
    <property type="protein sequence ID" value="GBO17279.1"/>
    <property type="molecule type" value="Genomic_DNA"/>
</dbReference>